<dbReference type="Proteomes" id="UP000006729">
    <property type="component" value="Chromosome 10"/>
</dbReference>
<protein>
    <submittedName>
        <fullName evidence="1">Uncharacterized protein</fullName>
    </submittedName>
</protein>
<dbReference type="InParanoid" id="A0A3N7FRU5"/>
<evidence type="ECO:0000313" key="2">
    <source>
        <dbReference type="Proteomes" id="UP000006729"/>
    </source>
</evidence>
<name>A0A3N7FRU5_POPTR</name>
<keyword evidence="2" id="KW-1185">Reference proteome</keyword>
<reference evidence="1 2" key="1">
    <citation type="journal article" date="2006" name="Science">
        <title>The genome of black cottonwood, Populus trichocarpa (Torr. &amp; Gray).</title>
        <authorList>
            <person name="Tuskan G.A."/>
            <person name="Difazio S."/>
            <person name="Jansson S."/>
            <person name="Bohlmann J."/>
            <person name="Grigoriev I."/>
            <person name="Hellsten U."/>
            <person name="Putnam N."/>
            <person name="Ralph S."/>
            <person name="Rombauts S."/>
            <person name="Salamov A."/>
            <person name="Schein J."/>
            <person name="Sterck L."/>
            <person name="Aerts A."/>
            <person name="Bhalerao R.R."/>
            <person name="Bhalerao R.P."/>
            <person name="Blaudez D."/>
            <person name="Boerjan W."/>
            <person name="Brun A."/>
            <person name="Brunner A."/>
            <person name="Busov V."/>
            <person name="Campbell M."/>
            <person name="Carlson J."/>
            <person name="Chalot M."/>
            <person name="Chapman J."/>
            <person name="Chen G.L."/>
            <person name="Cooper D."/>
            <person name="Coutinho P.M."/>
            <person name="Couturier J."/>
            <person name="Covert S."/>
            <person name="Cronk Q."/>
            <person name="Cunningham R."/>
            <person name="Davis J."/>
            <person name="Degroeve S."/>
            <person name="Dejardin A."/>
            <person name="Depamphilis C."/>
            <person name="Detter J."/>
            <person name="Dirks B."/>
            <person name="Dubchak I."/>
            <person name="Duplessis S."/>
            <person name="Ehlting J."/>
            <person name="Ellis B."/>
            <person name="Gendler K."/>
            <person name="Goodstein D."/>
            <person name="Gribskov M."/>
            <person name="Grimwood J."/>
            <person name="Groover A."/>
            <person name="Gunter L."/>
            <person name="Hamberger B."/>
            <person name="Heinze B."/>
            <person name="Helariutta Y."/>
            <person name="Henrissat B."/>
            <person name="Holligan D."/>
            <person name="Holt R."/>
            <person name="Huang W."/>
            <person name="Islam-Faridi N."/>
            <person name="Jones S."/>
            <person name="Jones-Rhoades M."/>
            <person name="Jorgensen R."/>
            <person name="Joshi C."/>
            <person name="Kangasjarvi J."/>
            <person name="Karlsson J."/>
            <person name="Kelleher C."/>
            <person name="Kirkpatrick R."/>
            <person name="Kirst M."/>
            <person name="Kohler A."/>
            <person name="Kalluri U."/>
            <person name="Larimer F."/>
            <person name="Leebens-Mack J."/>
            <person name="Leple J.C."/>
            <person name="Locascio P."/>
            <person name="Lou Y."/>
            <person name="Lucas S."/>
            <person name="Martin F."/>
            <person name="Montanini B."/>
            <person name="Napoli C."/>
            <person name="Nelson D.R."/>
            <person name="Nelson C."/>
            <person name="Nieminen K."/>
            <person name="Nilsson O."/>
            <person name="Pereda V."/>
            <person name="Peter G."/>
            <person name="Philippe R."/>
            <person name="Pilate G."/>
            <person name="Poliakov A."/>
            <person name="Razumovskaya J."/>
            <person name="Richardson P."/>
            <person name="Rinaldi C."/>
            <person name="Ritland K."/>
            <person name="Rouze P."/>
            <person name="Ryaboy D."/>
            <person name="Schmutz J."/>
            <person name="Schrader J."/>
            <person name="Segerman B."/>
            <person name="Shin H."/>
            <person name="Siddiqui A."/>
            <person name="Sterky F."/>
            <person name="Terry A."/>
            <person name="Tsai C.J."/>
            <person name="Uberbacher E."/>
            <person name="Unneberg P."/>
            <person name="Vahala J."/>
            <person name="Wall K."/>
            <person name="Wessler S."/>
            <person name="Yang G."/>
            <person name="Yin T."/>
            <person name="Douglas C."/>
            <person name="Marra M."/>
            <person name="Sandberg G."/>
            <person name="Van de Peer Y."/>
            <person name="Rokhsar D."/>
        </authorList>
    </citation>
    <scope>NUCLEOTIDE SEQUENCE [LARGE SCALE GENOMIC DNA]</scope>
    <source>
        <strain evidence="2">cv. Nisqually</strain>
    </source>
</reference>
<gene>
    <name evidence="1" type="ORF">POPTR_010G112050</name>
</gene>
<evidence type="ECO:0000313" key="1">
    <source>
        <dbReference type="EMBL" id="RQO96560.1"/>
    </source>
</evidence>
<dbReference type="AlphaFoldDB" id="A0A3N7FRU5"/>
<organism evidence="1 2">
    <name type="scientific">Populus trichocarpa</name>
    <name type="common">Western balsam poplar</name>
    <name type="synonym">Populus balsamifera subsp. trichocarpa</name>
    <dbReference type="NCBI Taxonomy" id="3694"/>
    <lineage>
        <taxon>Eukaryota</taxon>
        <taxon>Viridiplantae</taxon>
        <taxon>Streptophyta</taxon>
        <taxon>Embryophyta</taxon>
        <taxon>Tracheophyta</taxon>
        <taxon>Spermatophyta</taxon>
        <taxon>Magnoliopsida</taxon>
        <taxon>eudicotyledons</taxon>
        <taxon>Gunneridae</taxon>
        <taxon>Pentapetalae</taxon>
        <taxon>rosids</taxon>
        <taxon>fabids</taxon>
        <taxon>Malpighiales</taxon>
        <taxon>Salicaceae</taxon>
        <taxon>Saliceae</taxon>
        <taxon>Populus</taxon>
    </lineage>
</organism>
<accession>A0A3N7FRU5</accession>
<proteinExistence type="predicted"/>
<dbReference type="EMBL" id="CM009299">
    <property type="protein sequence ID" value="RQO96560.1"/>
    <property type="molecule type" value="Genomic_DNA"/>
</dbReference>
<sequence>MNNNRGLLILKSSICCCLGPVCQFGGSTTDFFLGCFCAVRPQPMRNSLCHTDLLWLLFLLFSLPRMERKIPKMELSSSQHHHLHHHNRRASWL</sequence>